<dbReference type="EMBL" id="JAENII010000012">
    <property type="protein sequence ID" value="MBK1828269.1"/>
    <property type="molecule type" value="Genomic_DNA"/>
</dbReference>
<dbReference type="Pfam" id="PF13646">
    <property type="entry name" value="HEAT_2"/>
    <property type="match status" value="1"/>
</dbReference>
<sequence>MSSTPIKDEASQLAILNSSASDHDKAVACQMLVYVAGPKSIPALVPLLESEKLAAYARSVLEAIDDPAASKALLDALPELQGRPLAGVVDSLGVRREKEAIPALQKLASGEAKDGQPEAIASLGMIGTPDAAAALEVILTQGPEPSQTAAGHAAIVAAEHLSREGHAEEAKRLSRGLIKLFPNGPIHVAAVKLETAPQ</sequence>
<reference evidence="1" key="1">
    <citation type="submission" date="2021-01" db="EMBL/GenBank/DDBJ databases">
        <title>Modified the classification status of verrucomicrobia.</title>
        <authorList>
            <person name="Feng X."/>
        </authorList>
    </citation>
    <scope>NUCLEOTIDE SEQUENCE</scope>
    <source>
        <strain evidence="1">KCTC 22201</strain>
    </source>
</reference>
<organism evidence="1 2">
    <name type="scientific">Haloferula rosea</name>
    <dbReference type="NCBI Taxonomy" id="490093"/>
    <lineage>
        <taxon>Bacteria</taxon>
        <taxon>Pseudomonadati</taxon>
        <taxon>Verrucomicrobiota</taxon>
        <taxon>Verrucomicrobiia</taxon>
        <taxon>Verrucomicrobiales</taxon>
        <taxon>Verrucomicrobiaceae</taxon>
        <taxon>Haloferula</taxon>
    </lineage>
</organism>
<protein>
    <submittedName>
        <fullName evidence="1">HEAT repeat domain-containing protein</fullName>
    </submittedName>
</protein>
<dbReference type="RefSeq" id="WP_200281355.1">
    <property type="nucleotide sequence ID" value="NZ_JAENII010000012.1"/>
</dbReference>
<dbReference type="SUPFAM" id="SSF48371">
    <property type="entry name" value="ARM repeat"/>
    <property type="match status" value="1"/>
</dbReference>
<accession>A0A934RAS2</accession>
<dbReference type="InterPro" id="IPR011989">
    <property type="entry name" value="ARM-like"/>
</dbReference>
<name>A0A934RAS2_9BACT</name>
<dbReference type="Proteomes" id="UP000658278">
    <property type="component" value="Unassembled WGS sequence"/>
</dbReference>
<dbReference type="InterPro" id="IPR016024">
    <property type="entry name" value="ARM-type_fold"/>
</dbReference>
<dbReference type="AlphaFoldDB" id="A0A934RAS2"/>
<evidence type="ECO:0000313" key="2">
    <source>
        <dbReference type="Proteomes" id="UP000658278"/>
    </source>
</evidence>
<evidence type="ECO:0000313" key="1">
    <source>
        <dbReference type="EMBL" id="MBK1828269.1"/>
    </source>
</evidence>
<proteinExistence type="predicted"/>
<keyword evidence="2" id="KW-1185">Reference proteome</keyword>
<gene>
    <name evidence="1" type="ORF">JIN81_14640</name>
</gene>
<dbReference type="Gene3D" id="1.25.10.10">
    <property type="entry name" value="Leucine-rich Repeat Variant"/>
    <property type="match status" value="1"/>
</dbReference>
<comment type="caution">
    <text evidence="1">The sequence shown here is derived from an EMBL/GenBank/DDBJ whole genome shotgun (WGS) entry which is preliminary data.</text>
</comment>